<dbReference type="EMBL" id="CAADFZ010000059">
    <property type="protein sequence ID" value="VFK65233.1"/>
    <property type="molecule type" value="Genomic_DNA"/>
</dbReference>
<feature type="transmembrane region" description="Helical" evidence="1">
    <location>
        <begin position="216"/>
        <end position="237"/>
    </location>
</feature>
<feature type="transmembrane region" description="Helical" evidence="1">
    <location>
        <begin position="143"/>
        <end position="166"/>
    </location>
</feature>
<reference evidence="3" key="1">
    <citation type="submission" date="2019-02" db="EMBL/GenBank/DDBJ databases">
        <authorList>
            <person name="Gruber-Vodicka R. H."/>
            <person name="Seah K. B. B."/>
        </authorList>
    </citation>
    <scope>NUCLEOTIDE SEQUENCE</scope>
    <source>
        <strain evidence="3">BECK_BY19</strain>
        <strain evidence="2">BECK_BY8</strain>
    </source>
</reference>
<evidence type="ECO:0000313" key="3">
    <source>
        <dbReference type="EMBL" id="VFK71429.1"/>
    </source>
</evidence>
<keyword evidence="1" id="KW-0812">Transmembrane</keyword>
<organism evidence="3">
    <name type="scientific">Candidatus Kentrum sp. UNK</name>
    <dbReference type="NCBI Taxonomy" id="2126344"/>
    <lineage>
        <taxon>Bacteria</taxon>
        <taxon>Pseudomonadati</taxon>
        <taxon>Pseudomonadota</taxon>
        <taxon>Gammaproteobacteria</taxon>
        <taxon>Candidatus Kentrum</taxon>
    </lineage>
</organism>
<feature type="transmembrane region" description="Helical" evidence="1">
    <location>
        <begin position="356"/>
        <end position="378"/>
    </location>
</feature>
<keyword evidence="1" id="KW-1133">Transmembrane helix</keyword>
<proteinExistence type="predicted"/>
<dbReference type="EMBL" id="CAADGD010000065">
    <property type="protein sequence ID" value="VFK71429.1"/>
    <property type="molecule type" value="Genomic_DNA"/>
</dbReference>
<name>A0A451AZE2_9GAMM</name>
<dbReference type="AlphaFoldDB" id="A0A451AZE2"/>
<feature type="transmembrane region" description="Helical" evidence="1">
    <location>
        <begin position="305"/>
        <end position="336"/>
    </location>
</feature>
<feature type="transmembrane region" description="Helical" evidence="1">
    <location>
        <begin position="100"/>
        <end position="123"/>
    </location>
</feature>
<feature type="transmembrane region" description="Helical" evidence="1">
    <location>
        <begin position="249"/>
        <end position="267"/>
    </location>
</feature>
<feature type="transmembrane region" description="Helical" evidence="1">
    <location>
        <begin position="390"/>
        <end position="415"/>
    </location>
</feature>
<feature type="transmembrane region" description="Helical" evidence="1">
    <location>
        <begin position="12"/>
        <end position="31"/>
    </location>
</feature>
<feature type="transmembrane region" description="Helical" evidence="1">
    <location>
        <begin position="563"/>
        <end position="582"/>
    </location>
</feature>
<feature type="transmembrane region" description="Helical" evidence="1">
    <location>
        <begin position="187"/>
        <end position="210"/>
    </location>
</feature>
<accession>A0A451AZE2</accession>
<gene>
    <name evidence="2" type="ORF">BECKUNK1418G_GA0071005_105915</name>
    <name evidence="3" type="ORF">BECKUNK1418H_GA0071006_106514</name>
</gene>
<feature type="transmembrane region" description="Helical" evidence="1">
    <location>
        <begin position="273"/>
        <end position="293"/>
    </location>
</feature>
<sequence length="584" mass="64510">MLNLILKAVSENWPWLVPLLLYVFYWLRYYFKKKPLHIGDYDNLVSDLIDLLGRDNAIAWIENRTRSWEYIRYQTSLDGLLARFDHWFGGFKEGWLNPRALHLCYMMAYAYPLLFVFFTWLVTGEGRLGELKLFSSIDGGWEQLWLGGLLIFATGFGSYIVFLFLSGKLTEWIRKQLPIDRSKRERWVIASIITVVITVFCAGVAAVVVAGTNIGVLFGALFGAFVCASAGSFAVSIRELRGVTAANRAIIIAAAIAIAGAVVGAGISAVAGAIAVVGIAAGASAIAVAIGIINADENPTSSVAVLGAVVVASAGVGAGVGIGAGIVAVIGAVIFYVTGQSQYVTTKKAEGNKVKFWLSMGYLLGMMFLALFVVSAFGQTEKLTNGMMGWIALGFLPVINALFDVVSLQLSRFLMGKIKQDNRYWNILWTITDVLAALLLLIGLYWAIFASLDAVDRLLFPDLQLFTVARWRELFWHQKDWFNPEILWLTLMASTTLIVTFIHLTFAFAHLFVPLWHRRDKEKIAGLIEKIQEEAAADPDKKIPEADCRRLATAYYFPWEHGIVLGTLVLWGLGVVLYHVVLRG</sequence>
<feature type="transmembrane region" description="Helical" evidence="1">
    <location>
        <begin position="427"/>
        <end position="448"/>
    </location>
</feature>
<evidence type="ECO:0000256" key="1">
    <source>
        <dbReference type="SAM" id="Phobius"/>
    </source>
</evidence>
<feature type="transmembrane region" description="Helical" evidence="1">
    <location>
        <begin position="486"/>
        <end position="513"/>
    </location>
</feature>
<protein>
    <submittedName>
        <fullName evidence="3">Uncharacterized protein</fullName>
    </submittedName>
</protein>
<evidence type="ECO:0000313" key="2">
    <source>
        <dbReference type="EMBL" id="VFK65233.1"/>
    </source>
</evidence>
<keyword evidence="1" id="KW-0472">Membrane</keyword>